<dbReference type="GO" id="GO:0016020">
    <property type="term" value="C:membrane"/>
    <property type="evidence" value="ECO:0007669"/>
    <property type="project" value="UniProtKB-SubCell"/>
</dbReference>
<name>A0A4X2MDG7_VOMUR</name>
<evidence type="ECO:0000256" key="2">
    <source>
        <dbReference type="ARBA" id="ARBA00008977"/>
    </source>
</evidence>
<organism evidence="8 9">
    <name type="scientific">Vombatus ursinus</name>
    <name type="common">Common wombat</name>
    <dbReference type="NCBI Taxonomy" id="29139"/>
    <lineage>
        <taxon>Eukaryota</taxon>
        <taxon>Metazoa</taxon>
        <taxon>Chordata</taxon>
        <taxon>Craniata</taxon>
        <taxon>Vertebrata</taxon>
        <taxon>Euteleostomi</taxon>
        <taxon>Mammalia</taxon>
        <taxon>Metatheria</taxon>
        <taxon>Diprotodontia</taxon>
        <taxon>Vombatidae</taxon>
        <taxon>Vombatus</taxon>
    </lineage>
</organism>
<dbReference type="PANTHER" id="PTHR31888:SF1">
    <property type="entry name" value="SMALL INTEGRAL MEMBRANE PROTEIN 19"/>
    <property type="match status" value="1"/>
</dbReference>
<evidence type="ECO:0000256" key="6">
    <source>
        <dbReference type="ARBA" id="ARBA00023136"/>
    </source>
</evidence>
<dbReference type="Pfam" id="PF15117">
    <property type="entry name" value="UPF0697"/>
    <property type="match status" value="1"/>
</dbReference>
<evidence type="ECO:0000256" key="1">
    <source>
        <dbReference type="ARBA" id="ARBA00004167"/>
    </source>
</evidence>
<dbReference type="InterPro" id="IPR029368">
    <property type="entry name" value="SMIM19"/>
</dbReference>
<keyword evidence="5" id="KW-1133">Transmembrane helix</keyword>
<dbReference type="Ensembl" id="ENSVURT00010036436.1">
    <property type="protein sequence ID" value="ENSVURP00010032002.1"/>
    <property type="gene ID" value="ENSVURG00010024434.1"/>
</dbReference>
<protein>
    <recommendedName>
        <fullName evidence="3">Small integral membrane protein 19</fullName>
    </recommendedName>
</protein>
<reference evidence="8" key="2">
    <citation type="submission" date="2025-08" db="UniProtKB">
        <authorList>
            <consortium name="Ensembl"/>
        </authorList>
    </citation>
    <scope>IDENTIFICATION</scope>
</reference>
<reference evidence="9" key="1">
    <citation type="submission" date="2018-12" db="EMBL/GenBank/DDBJ databases">
        <authorList>
            <person name="Yazar S."/>
        </authorList>
    </citation>
    <scope>NUCLEOTIDE SEQUENCE [LARGE SCALE GENOMIC DNA]</scope>
</reference>
<evidence type="ECO:0000256" key="3">
    <source>
        <dbReference type="ARBA" id="ARBA00017901"/>
    </source>
</evidence>
<evidence type="ECO:0000256" key="4">
    <source>
        <dbReference type="ARBA" id="ARBA00022692"/>
    </source>
</evidence>
<feature type="region of interest" description="Disordered" evidence="7">
    <location>
        <begin position="84"/>
        <end position="104"/>
    </location>
</feature>
<dbReference type="AlphaFoldDB" id="A0A4X2MDG7"/>
<proteinExistence type="inferred from homology"/>
<evidence type="ECO:0000313" key="9">
    <source>
        <dbReference type="Proteomes" id="UP000314987"/>
    </source>
</evidence>
<sequence length="104" mass="11939">MAGDSRLMGDYGSIDYIAHEAQNEATNVLPDTDSCQLWPLFVWRRRKRKIMRLFCAPPMSDALSMVLAGQLMFYYEINVARKGDRPGERRQMDSPSTIPISPRE</sequence>
<evidence type="ECO:0000256" key="5">
    <source>
        <dbReference type="ARBA" id="ARBA00022989"/>
    </source>
</evidence>
<comment type="similarity">
    <text evidence="2">Belongs to the SMIM19 family.</text>
</comment>
<dbReference type="PANTHER" id="PTHR31888">
    <property type="entry name" value="SMALL INTEGRAL MEMBRANE PROTEIN 19"/>
    <property type="match status" value="1"/>
</dbReference>
<evidence type="ECO:0000313" key="8">
    <source>
        <dbReference type="Ensembl" id="ENSVURP00010032002.1"/>
    </source>
</evidence>
<accession>A0A4X2MDG7</accession>
<feature type="compositionally biased region" description="Polar residues" evidence="7">
    <location>
        <begin position="93"/>
        <end position="104"/>
    </location>
</feature>
<keyword evidence="6" id="KW-0472">Membrane</keyword>
<dbReference type="Proteomes" id="UP000314987">
    <property type="component" value="Unassembled WGS sequence"/>
</dbReference>
<keyword evidence="9" id="KW-1185">Reference proteome</keyword>
<comment type="subcellular location">
    <subcellularLocation>
        <location evidence="1">Membrane</location>
        <topology evidence="1">Single-pass membrane protein</topology>
    </subcellularLocation>
</comment>
<reference evidence="8" key="3">
    <citation type="submission" date="2025-09" db="UniProtKB">
        <authorList>
            <consortium name="Ensembl"/>
        </authorList>
    </citation>
    <scope>IDENTIFICATION</scope>
</reference>
<keyword evidence="4" id="KW-0812">Transmembrane</keyword>
<evidence type="ECO:0000256" key="7">
    <source>
        <dbReference type="SAM" id="MobiDB-lite"/>
    </source>
</evidence>